<name>A0ABX1K5S1_9CELL</name>
<proteinExistence type="predicted"/>
<evidence type="ECO:0000313" key="1">
    <source>
        <dbReference type="EMBL" id="NKY41265.1"/>
    </source>
</evidence>
<feature type="non-terminal residue" evidence="1">
    <location>
        <position position="1"/>
    </location>
</feature>
<accession>A0ABX1K5S1</accession>
<comment type="caution">
    <text evidence="1">The sequence shown here is derived from an EMBL/GenBank/DDBJ whole genome shotgun (WGS) entry which is preliminary data.</text>
</comment>
<protein>
    <submittedName>
        <fullName evidence="1">PadR family transcriptional regulator</fullName>
    </submittedName>
</protein>
<gene>
    <name evidence="1" type="ORF">HGA02_17585</name>
</gene>
<reference evidence="1 2" key="1">
    <citation type="submission" date="2020-04" db="EMBL/GenBank/DDBJ databases">
        <title>MicrobeNet Type strains.</title>
        <authorList>
            <person name="Nicholson A.C."/>
        </authorList>
    </citation>
    <scope>NUCLEOTIDE SEQUENCE [LARGE SCALE GENOMIC DNA]</scope>
    <source>
        <strain evidence="1 2">ATCC BAA-787</strain>
    </source>
</reference>
<dbReference type="Proteomes" id="UP000777774">
    <property type="component" value="Unassembled WGS sequence"/>
</dbReference>
<dbReference type="EMBL" id="JAAXOY010000640">
    <property type="protein sequence ID" value="NKY41265.1"/>
    <property type="molecule type" value="Genomic_DNA"/>
</dbReference>
<keyword evidence="2" id="KW-1185">Reference proteome</keyword>
<evidence type="ECO:0000313" key="2">
    <source>
        <dbReference type="Proteomes" id="UP000777774"/>
    </source>
</evidence>
<organism evidence="1 2">
    <name type="scientific">Cellulomonas septica</name>
    <dbReference type="NCBI Taxonomy" id="285080"/>
    <lineage>
        <taxon>Bacteria</taxon>
        <taxon>Bacillati</taxon>
        <taxon>Actinomycetota</taxon>
        <taxon>Actinomycetes</taxon>
        <taxon>Micrococcales</taxon>
        <taxon>Cellulomonadaceae</taxon>
        <taxon>Cellulomonas</taxon>
    </lineage>
</organism>
<sequence length="83" mass="9580">RRAREAERLAELESAYTRVRAQGLPRRHLLDVEHDVAHLRHEVEWLDRTVAELDDYALGWDDPFPAAFLEARHGRPAATAPSR</sequence>